<evidence type="ECO:0000259" key="7">
    <source>
        <dbReference type="PROSITE" id="PS50011"/>
    </source>
</evidence>
<evidence type="ECO:0000313" key="9">
    <source>
        <dbReference type="Proteomes" id="UP000023152"/>
    </source>
</evidence>
<gene>
    <name evidence="8" type="ORF">RFI_16771</name>
</gene>
<keyword evidence="2" id="KW-0808">Transferase</keyword>
<dbReference type="InterPro" id="IPR011009">
    <property type="entry name" value="Kinase-like_dom_sf"/>
</dbReference>
<evidence type="ECO:0000313" key="8">
    <source>
        <dbReference type="EMBL" id="ETO20445.1"/>
    </source>
</evidence>
<name>X6N2G4_RETFI</name>
<dbReference type="GO" id="GO:0004674">
    <property type="term" value="F:protein serine/threonine kinase activity"/>
    <property type="evidence" value="ECO:0007669"/>
    <property type="project" value="UniProtKB-KW"/>
</dbReference>
<dbReference type="EMBL" id="ASPP01012598">
    <property type="protein sequence ID" value="ETO20445.1"/>
    <property type="molecule type" value="Genomic_DNA"/>
</dbReference>
<organism evidence="8 9">
    <name type="scientific">Reticulomyxa filosa</name>
    <dbReference type="NCBI Taxonomy" id="46433"/>
    <lineage>
        <taxon>Eukaryota</taxon>
        <taxon>Sar</taxon>
        <taxon>Rhizaria</taxon>
        <taxon>Retaria</taxon>
        <taxon>Foraminifera</taxon>
        <taxon>Monothalamids</taxon>
        <taxon>Reticulomyxidae</taxon>
        <taxon>Reticulomyxa</taxon>
    </lineage>
</organism>
<feature type="non-terminal residue" evidence="8">
    <location>
        <position position="1"/>
    </location>
</feature>
<keyword evidence="5" id="KW-0067">ATP-binding</keyword>
<feature type="domain" description="Protein kinase" evidence="7">
    <location>
        <begin position="162"/>
        <end position="327"/>
    </location>
</feature>
<feature type="region of interest" description="Disordered" evidence="6">
    <location>
        <begin position="92"/>
        <end position="121"/>
    </location>
</feature>
<reference evidence="8 9" key="1">
    <citation type="journal article" date="2013" name="Curr. Biol.">
        <title>The Genome of the Foraminiferan Reticulomyxa filosa.</title>
        <authorList>
            <person name="Glockner G."/>
            <person name="Hulsmann N."/>
            <person name="Schleicher M."/>
            <person name="Noegel A.A."/>
            <person name="Eichinger L."/>
            <person name="Gallinger C."/>
            <person name="Pawlowski J."/>
            <person name="Sierra R."/>
            <person name="Euteneuer U."/>
            <person name="Pillet L."/>
            <person name="Moustafa A."/>
            <person name="Platzer M."/>
            <person name="Groth M."/>
            <person name="Szafranski K."/>
            <person name="Schliwa M."/>
        </authorList>
    </citation>
    <scope>NUCLEOTIDE SEQUENCE [LARGE SCALE GENOMIC DNA]</scope>
</reference>
<keyword evidence="1" id="KW-0723">Serine/threonine-protein kinase</keyword>
<dbReference type="SUPFAM" id="SSF56112">
    <property type="entry name" value="Protein kinase-like (PK-like)"/>
    <property type="match status" value="1"/>
</dbReference>
<evidence type="ECO:0000256" key="5">
    <source>
        <dbReference type="ARBA" id="ARBA00022840"/>
    </source>
</evidence>
<feature type="compositionally biased region" description="Acidic residues" evidence="6">
    <location>
        <begin position="100"/>
        <end position="117"/>
    </location>
</feature>
<accession>X6N2G4</accession>
<dbReference type="Gene3D" id="3.30.200.20">
    <property type="entry name" value="Phosphorylase Kinase, domain 1"/>
    <property type="match status" value="1"/>
</dbReference>
<keyword evidence="4" id="KW-0418">Kinase</keyword>
<keyword evidence="3" id="KW-0547">Nucleotide-binding</keyword>
<proteinExistence type="predicted"/>
<dbReference type="PROSITE" id="PS50011">
    <property type="entry name" value="PROTEIN_KINASE_DOM"/>
    <property type="match status" value="1"/>
</dbReference>
<dbReference type="InterPro" id="IPR000719">
    <property type="entry name" value="Prot_kinase_dom"/>
</dbReference>
<dbReference type="AlphaFoldDB" id="X6N2G4"/>
<dbReference type="Proteomes" id="UP000023152">
    <property type="component" value="Unassembled WGS sequence"/>
</dbReference>
<evidence type="ECO:0000256" key="6">
    <source>
        <dbReference type="SAM" id="MobiDB-lite"/>
    </source>
</evidence>
<comment type="caution">
    <text evidence="8">The sequence shown here is derived from an EMBL/GenBank/DDBJ whole genome shotgun (WGS) entry which is preliminary data.</text>
</comment>
<dbReference type="GO" id="GO:0005524">
    <property type="term" value="F:ATP binding"/>
    <property type="evidence" value="ECO:0007669"/>
    <property type="project" value="UniProtKB-KW"/>
</dbReference>
<sequence length="327" mass="37485">AEGYKFDSKKCKEVRVSKYNGNDPESSYFGDKEIVNNLTQELTIKVASHSLKCYALPAHIFKQIVKEIEKTDELQEKKTECKDASAITAVSRLEVQGGKEEEEDEEEEEKEEKEKEEEEIKVMNDETAEKDLEQSVPCNFRSGSTQLDKKFKNLVQCPLTELKHIGVLGAGAFGVVSLVEDPSTQKTYSLKKIRKNKVVDTGQERHIQNERRILACLDSDFCVRLYGTYQDMLNVYLLMEPILGGELFYLLRFNRRFEEPVARFYAGCVVSALEHIHSKNLIFRDLKPENLLLAPNGYCKLVDFGFAKELNELIKKLILIYMLVCNT</sequence>
<dbReference type="OrthoDB" id="248923at2759"/>
<evidence type="ECO:0000256" key="2">
    <source>
        <dbReference type="ARBA" id="ARBA00022679"/>
    </source>
</evidence>
<keyword evidence="9" id="KW-1185">Reference proteome</keyword>
<dbReference type="Gene3D" id="1.10.510.10">
    <property type="entry name" value="Transferase(Phosphotransferase) domain 1"/>
    <property type="match status" value="1"/>
</dbReference>
<evidence type="ECO:0000256" key="4">
    <source>
        <dbReference type="ARBA" id="ARBA00022777"/>
    </source>
</evidence>
<dbReference type="SMART" id="SM00220">
    <property type="entry name" value="S_TKc"/>
    <property type="match status" value="1"/>
</dbReference>
<protein>
    <recommendedName>
        <fullName evidence="7">Protein kinase domain-containing protein</fullName>
    </recommendedName>
</protein>
<dbReference type="PANTHER" id="PTHR24353">
    <property type="entry name" value="CYCLIC NUCLEOTIDE-DEPENDENT PROTEIN KINASE"/>
    <property type="match status" value="1"/>
</dbReference>
<dbReference type="Pfam" id="PF00069">
    <property type="entry name" value="Pkinase"/>
    <property type="match status" value="1"/>
</dbReference>
<evidence type="ECO:0000256" key="1">
    <source>
        <dbReference type="ARBA" id="ARBA00022527"/>
    </source>
</evidence>
<evidence type="ECO:0000256" key="3">
    <source>
        <dbReference type="ARBA" id="ARBA00022741"/>
    </source>
</evidence>